<dbReference type="Proteomes" id="UP000824120">
    <property type="component" value="Chromosome 5"/>
</dbReference>
<evidence type="ECO:0000313" key="1">
    <source>
        <dbReference type="EMBL" id="KAG5607807.1"/>
    </source>
</evidence>
<proteinExistence type="predicted"/>
<keyword evidence="2" id="KW-1185">Reference proteome</keyword>
<reference evidence="1 2" key="1">
    <citation type="submission" date="2020-09" db="EMBL/GenBank/DDBJ databases">
        <title>De no assembly of potato wild relative species, Solanum commersonii.</title>
        <authorList>
            <person name="Cho K."/>
        </authorList>
    </citation>
    <scope>NUCLEOTIDE SEQUENCE [LARGE SCALE GENOMIC DNA]</scope>
    <source>
        <strain evidence="1">LZ3.2</strain>
        <tissue evidence="1">Leaf</tissue>
    </source>
</reference>
<dbReference type="EMBL" id="JACXVP010000005">
    <property type="protein sequence ID" value="KAG5607807.1"/>
    <property type="molecule type" value="Genomic_DNA"/>
</dbReference>
<dbReference type="AlphaFoldDB" id="A0A9J5Z7C8"/>
<sequence>MDLRLDLSYEAFWSARPTYKVKQSPEIPMLFLLKIYLGSIKTLAMQPVAHHNQNEQFTRSNEPRSRLTPNFTNIHISYGPNCSPQPQWPIYKVKRAPEKVMPHILPIFVFYSPRDFMVTPNSDVIFSKNLHGPTLRPKIWSQLVTTAKTVKLQDQTFLGEGKPPILPIFMCYSPQDFMVTRTSELWSQLITTAKTAHLQCLTILGIGKPPILSILVCYNSLDFLVTQIFEVNFAKNLHGPLLRPELWSQWVTTAKTDHLEGQTNPGAVTWTSVKTLVVNPVGHHDQNIPFIRSNDPRSSYGANWSPRPKQPIYKVKRSPEQSTRFYGDQKFRRHFCQKFTRISIKTLAKESVSHHGQNVSFTRSNDPRSSPWDFMLTQNSDVIFAKILHGPPLRP</sequence>
<protein>
    <submittedName>
        <fullName evidence="1">Uncharacterized protein</fullName>
    </submittedName>
</protein>
<gene>
    <name evidence="1" type="ORF">H5410_029299</name>
</gene>
<organism evidence="1 2">
    <name type="scientific">Solanum commersonii</name>
    <name type="common">Commerson's wild potato</name>
    <name type="synonym">Commerson's nightshade</name>
    <dbReference type="NCBI Taxonomy" id="4109"/>
    <lineage>
        <taxon>Eukaryota</taxon>
        <taxon>Viridiplantae</taxon>
        <taxon>Streptophyta</taxon>
        <taxon>Embryophyta</taxon>
        <taxon>Tracheophyta</taxon>
        <taxon>Spermatophyta</taxon>
        <taxon>Magnoliopsida</taxon>
        <taxon>eudicotyledons</taxon>
        <taxon>Gunneridae</taxon>
        <taxon>Pentapetalae</taxon>
        <taxon>asterids</taxon>
        <taxon>lamiids</taxon>
        <taxon>Solanales</taxon>
        <taxon>Solanaceae</taxon>
        <taxon>Solanoideae</taxon>
        <taxon>Solaneae</taxon>
        <taxon>Solanum</taxon>
    </lineage>
</organism>
<evidence type="ECO:0000313" key="2">
    <source>
        <dbReference type="Proteomes" id="UP000824120"/>
    </source>
</evidence>
<name>A0A9J5Z7C8_SOLCO</name>
<accession>A0A9J5Z7C8</accession>
<comment type="caution">
    <text evidence="1">The sequence shown here is derived from an EMBL/GenBank/DDBJ whole genome shotgun (WGS) entry which is preliminary data.</text>
</comment>